<dbReference type="OrthoDB" id="9792678at2"/>
<evidence type="ECO:0008006" key="3">
    <source>
        <dbReference type="Google" id="ProtNLM"/>
    </source>
</evidence>
<accession>V4QUP3</accession>
<dbReference type="STRING" id="631454.N177_3520"/>
<dbReference type="InterPro" id="IPR036663">
    <property type="entry name" value="Fumarylacetoacetase_C_sf"/>
</dbReference>
<reference evidence="1 2" key="1">
    <citation type="journal article" date="2014" name="Genome Announc.">
        <title>Draft Genome Sequence of Lutibaculum baratangense Strain AMV1T, Isolated from a Mud Volcano in Andamans, India.</title>
        <authorList>
            <person name="Singh A."/>
            <person name="Sreenivas A."/>
            <person name="Sathyanarayana Reddy G."/>
            <person name="Pinnaka A.K."/>
            <person name="Shivaji S."/>
        </authorList>
    </citation>
    <scope>NUCLEOTIDE SEQUENCE [LARGE SCALE GENOMIC DNA]</scope>
    <source>
        <strain evidence="1 2">AMV1</strain>
    </source>
</reference>
<name>V4QUP3_9HYPH</name>
<organism evidence="1 2">
    <name type="scientific">Lutibaculum baratangense AMV1</name>
    <dbReference type="NCBI Taxonomy" id="631454"/>
    <lineage>
        <taxon>Bacteria</taxon>
        <taxon>Pseudomonadati</taxon>
        <taxon>Pseudomonadota</taxon>
        <taxon>Alphaproteobacteria</taxon>
        <taxon>Hyphomicrobiales</taxon>
        <taxon>Tepidamorphaceae</taxon>
        <taxon>Lutibaculum</taxon>
    </lineage>
</organism>
<dbReference type="AlphaFoldDB" id="V4QUP3"/>
<dbReference type="RefSeq" id="WP_023433638.1">
    <property type="nucleotide sequence ID" value="NZ_AWXZ01000039.1"/>
</dbReference>
<dbReference type="Gene3D" id="3.90.850.10">
    <property type="entry name" value="Fumarylacetoacetase-like, C-terminal domain"/>
    <property type="match status" value="1"/>
</dbReference>
<proteinExistence type="predicted"/>
<dbReference type="eggNOG" id="COG0179">
    <property type="taxonomic scope" value="Bacteria"/>
</dbReference>
<sequence>MLELPIRIESVNGASDDTISVDELVIAGWTGRNKEAMEHHIAELEALGVKRPAHTPIYYAAAASRLTRAPTIEVLGGASTGEAEFVLLAGPRGLYVGVGSDHTDRKAETIGVTLSKQMCDKPIGAAVWPFEEVADHWDELVLRSHAMIDGERVLYQEGALKGMLPPDSLIHGYDAGGQLKPGTVMFGGTFVAIGGVRPATAFECELEDPVLNRRLTCRYAIRELPDRG</sequence>
<evidence type="ECO:0000313" key="1">
    <source>
        <dbReference type="EMBL" id="ESR23452.1"/>
    </source>
</evidence>
<dbReference type="InterPro" id="IPR021269">
    <property type="entry name" value="DUF2848"/>
</dbReference>
<dbReference type="SUPFAM" id="SSF56529">
    <property type="entry name" value="FAH"/>
    <property type="match status" value="1"/>
</dbReference>
<dbReference type="Pfam" id="PF11010">
    <property type="entry name" value="DUF2848"/>
    <property type="match status" value="1"/>
</dbReference>
<evidence type="ECO:0000313" key="2">
    <source>
        <dbReference type="Proteomes" id="UP000017819"/>
    </source>
</evidence>
<dbReference type="PATRIC" id="fig|631454.5.peg.3480"/>
<dbReference type="EMBL" id="AWXZ01000039">
    <property type="protein sequence ID" value="ESR23452.1"/>
    <property type="molecule type" value="Genomic_DNA"/>
</dbReference>
<keyword evidence="2" id="KW-1185">Reference proteome</keyword>
<dbReference type="Proteomes" id="UP000017819">
    <property type="component" value="Unassembled WGS sequence"/>
</dbReference>
<protein>
    <recommendedName>
        <fullName evidence="3">DUF2848 domain-containing protein</fullName>
    </recommendedName>
</protein>
<comment type="caution">
    <text evidence="1">The sequence shown here is derived from an EMBL/GenBank/DDBJ whole genome shotgun (WGS) entry which is preliminary data.</text>
</comment>
<gene>
    <name evidence="1" type="ORF">N177_3520</name>
</gene>
<dbReference type="GO" id="GO:0003824">
    <property type="term" value="F:catalytic activity"/>
    <property type="evidence" value="ECO:0007669"/>
    <property type="project" value="InterPro"/>
</dbReference>